<evidence type="ECO:0000256" key="2">
    <source>
        <dbReference type="RuleBase" id="RU000411"/>
    </source>
</evidence>
<evidence type="ECO:0000256" key="1">
    <source>
        <dbReference type="ARBA" id="ARBA00009500"/>
    </source>
</evidence>
<dbReference type="STRING" id="218851.A0A2G5CAG2"/>
<evidence type="ECO:0000313" key="4">
    <source>
        <dbReference type="EMBL" id="PIA28259.1"/>
    </source>
</evidence>
<reference evidence="4 5" key="1">
    <citation type="submission" date="2017-09" db="EMBL/GenBank/DDBJ databases">
        <title>WGS assembly of Aquilegia coerulea Goldsmith.</title>
        <authorList>
            <person name="Hodges S."/>
            <person name="Kramer E."/>
            <person name="Nordborg M."/>
            <person name="Tomkins J."/>
            <person name="Borevitz J."/>
            <person name="Derieg N."/>
            <person name="Yan J."/>
            <person name="Mihaltcheva S."/>
            <person name="Hayes R.D."/>
            <person name="Rokhsar D."/>
        </authorList>
    </citation>
    <scope>NUCLEOTIDE SEQUENCE [LARGE SCALE GENOMIC DNA]</scope>
    <source>
        <strain evidence="5">cv. Goldsmith</strain>
    </source>
</reference>
<evidence type="ECO:0000313" key="5">
    <source>
        <dbReference type="Proteomes" id="UP000230069"/>
    </source>
</evidence>
<dbReference type="Gene3D" id="2.30.39.10">
    <property type="entry name" value="Alpha-1-antitrypsin, domain 1"/>
    <property type="match status" value="1"/>
</dbReference>
<name>A0A2G5CAG2_AQUCA</name>
<keyword evidence="5" id="KW-1185">Reference proteome</keyword>
<dbReference type="InParanoid" id="A0A2G5CAG2"/>
<accession>A0A2G5CAG2</accession>
<dbReference type="GO" id="GO:0004867">
    <property type="term" value="F:serine-type endopeptidase inhibitor activity"/>
    <property type="evidence" value="ECO:0007669"/>
    <property type="project" value="InterPro"/>
</dbReference>
<evidence type="ECO:0000259" key="3">
    <source>
        <dbReference type="SMART" id="SM00093"/>
    </source>
</evidence>
<dbReference type="Proteomes" id="UP000230069">
    <property type="component" value="Unassembled WGS sequence"/>
</dbReference>
<proteinExistence type="inferred from homology"/>
<comment type="similarity">
    <text evidence="1 2">Belongs to the serpin family.</text>
</comment>
<organism evidence="4 5">
    <name type="scientific">Aquilegia coerulea</name>
    <name type="common">Rocky mountain columbine</name>
    <dbReference type="NCBI Taxonomy" id="218851"/>
    <lineage>
        <taxon>Eukaryota</taxon>
        <taxon>Viridiplantae</taxon>
        <taxon>Streptophyta</taxon>
        <taxon>Embryophyta</taxon>
        <taxon>Tracheophyta</taxon>
        <taxon>Spermatophyta</taxon>
        <taxon>Magnoliopsida</taxon>
        <taxon>Ranunculales</taxon>
        <taxon>Ranunculaceae</taxon>
        <taxon>Thalictroideae</taxon>
        <taxon>Aquilegia</taxon>
    </lineage>
</organism>
<dbReference type="SMART" id="SM00093">
    <property type="entry name" value="SERPIN"/>
    <property type="match status" value="1"/>
</dbReference>
<dbReference type="EMBL" id="KZ305089">
    <property type="protein sequence ID" value="PIA28259.1"/>
    <property type="molecule type" value="Genomic_DNA"/>
</dbReference>
<gene>
    <name evidence="4" type="ORF">AQUCO_07200128v1</name>
</gene>
<protein>
    <recommendedName>
        <fullName evidence="3">Serpin domain-containing protein</fullName>
    </recommendedName>
</protein>
<dbReference type="SUPFAM" id="SSF56574">
    <property type="entry name" value="Serpins"/>
    <property type="match status" value="1"/>
</dbReference>
<sequence>MSPKSTNTPSACLKIAKELLACEKQVKDKNFVFSPNSIQLALGLTANGAKRKTKEELLTFLEAENMDELNSRNKDLIDHYHKSFKNGTVLSFIGGVWVDQSLPLKPKFKSRAENIYKGKAESVDFQNKTKREKLIVRVNKWAEESTNGLIKSILPDNSLSEWTRLVLANALYFKGRWNYEFAKSLTKDNKFYLLDGSTVEVPFMSVRSGAEILIATLEDFQNS</sequence>
<dbReference type="InterPro" id="IPR036186">
    <property type="entry name" value="Serpin_sf"/>
</dbReference>
<dbReference type="Pfam" id="PF00079">
    <property type="entry name" value="Serpin"/>
    <property type="match status" value="1"/>
</dbReference>
<dbReference type="OrthoDB" id="1063785at2759"/>
<dbReference type="Gene3D" id="3.30.497.10">
    <property type="entry name" value="Antithrombin, subunit I, domain 2"/>
    <property type="match status" value="1"/>
</dbReference>
<feature type="domain" description="Serpin" evidence="3">
    <location>
        <begin position="13"/>
        <end position="223"/>
    </location>
</feature>
<dbReference type="InterPro" id="IPR042178">
    <property type="entry name" value="Serpin_sf_1"/>
</dbReference>
<dbReference type="PANTHER" id="PTHR11461:SF211">
    <property type="entry name" value="GH10112P-RELATED"/>
    <property type="match status" value="1"/>
</dbReference>
<dbReference type="AlphaFoldDB" id="A0A2G5CAG2"/>
<dbReference type="InterPro" id="IPR042185">
    <property type="entry name" value="Serpin_sf_2"/>
</dbReference>
<dbReference type="InterPro" id="IPR000215">
    <property type="entry name" value="Serpin_fam"/>
</dbReference>
<dbReference type="PANTHER" id="PTHR11461">
    <property type="entry name" value="SERINE PROTEASE INHIBITOR, SERPIN"/>
    <property type="match status" value="1"/>
</dbReference>
<dbReference type="InterPro" id="IPR023796">
    <property type="entry name" value="Serpin_dom"/>
</dbReference>
<dbReference type="GO" id="GO:0005615">
    <property type="term" value="C:extracellular space"/>
    <property type="evidence" value="ECO:0007669"/>
    <property type="project" value="InterPro"/>
</dbReference>